<dbReference type="AlphaFoldDB" id="A0A9P9AEZ7"/>
<organism evidence="1 2">
    <name type="scientific">Thelonectria olida</name>
    <dbReference type="NCBI Taxonomy" id="1576542"/>
    <lineage>
        <taxon>Eukaryota</taxon>
        <taxon>Fungi</taxon>
        <taxon>Dikarya</taxon>
        <taxon>Ascomycota</taxon>
        <taxon>Pezizomycotina</taxon>
        <taxon>Sordariomycetes</taxon>
        <taxon>Hypocreomycetidae</taxon>
        <taxon>Hypocreales</taxon>
        <taxon>Nectriaceae</taxon>
        <taxon>Thelonectria</taxon>
    </lineage>
</organism>
<evidence type="ECO:0000313" key="1">
    <source>
        <dbReference type="EMBL" id="KAH6871549.1"/>
    </source>
</evidence>
<name>A0A9P9AEZ7_9HYPO</name>
<sequence>MQAPELKQLGIVPMENNQCNHDGTLPLRFQDRTGISLDIKPAQSQNNCARAIAKLQQLATSDGSSKENSGVRKANTLVLQPKGPVCLEIEEKNKEDMRLFIDHKLKAYDILQDGDPHSVRIRTRTRERLSNDVRGNYYKVNTALDNINTIVEGGGSEAELDQVLDEAKKDERAISESIIQQSSFRELPTAWVSLWAVDSFSASMSLSPPSPVFAPDNNNAGTVAKRLANLGRGSVRAESLLRTRAKITSNVDWEVSTLREGRRGARVRVREEDRE</sequence>
<evidence type="ECO:0000313" key="2">
    <source>
        <dbReference type="Proteomes" id="UP000777438"/>
    </source>
</evidence>
<protein>
    <submittedName>
        <fullName evidence="1">Uncharacterized protein</fullName>
    </submittedName>
</protein>
<reference evidence="1 2" key="1">
    <citation type="journal article" date="2021" name="Nat. Commun.">
        <title>Genetic determinants of endophytism in the Arabidopsis root mycobiome.</title>
        <authorList>
            <person name="Mesny F."/>
            <person name="Miyauchi S."/>
            <person name="Thiergart T."/>
            <person name="Pickel B."/>
            <person name="Atanasova L."/>
            <person name="Karlsson M."/>
            <person name="Huettel B."/>
            <person name="Barry K.W."/>
            <person name="Haridas S."/>
            <person name="Chen C."/>
            <person name="Bauer D."/>
            <person name="Andreopoulos W."/>
            <person name="Pangilinan J."/>
            <person name="LaButti K."/>
            <person name="Riley R."/>
            <person name="Lipzen A."/>
            <person name="Clum A."/>
            <person name="Drula E."/>
            <person name="Henrissat B."/>
            <person name="Kohler A."/>
            <person name="Grigoriev I.V."/>
            <person name="Martin F.M."/>
            <person name="Hacquard S."/>
        </authorList>
    </citation>
    <scope>NUCLEOTIDE SEQUENCE [LARGE SCALE GENOMIC DNA]</scope>
    <source>
        <strain evidence="1 2">MPI-CAGE-CH-0241</strain>
    </source>
</reference>
<proteinExistence type="predicted"/>
<keyword evidence="2" id="KW-1185">Reference proteome</keyword>
<dbReference type="Proteomes" id="UP000777438">
    <property type="component" value="Unassembled WGS sequence"/>
</dbReference>
<gene>
    <name evidence="1" type="ORF">B0T10DRAFT_553359</name>
</gene>
<dbReference type="EMBL" id="JAGPYM010000053">
    <property type="protein sequence ID" value="KAH6871549.1"/>
    <property type="molecule type" value="Genomic_DNA"/>
</dbReference>
<accession>A0A9P9AEZ7</accession>
<dbReference type="OrthoDB" id="2913095at2759"/>
<comment type="caution">
    <text evidence="1">The sequence shown here is derived from an EMBL/GenBank/DDBJ whole genome shotgun (WGS) entry which is preliminary data.</text>
</comment>